<feature type="signal peptide" evidence="3">
    <location>
        <begin position="1"/>
        <end position="19"/>
    </location>
</feature>
<reference evidence="5 6" key="1">
    <citation type="journal article" date="2008" name="J. Bacteriol.">
        <title>'Candidatus Cloacamonas acidaminovorans': genome sequence reconstruction provides a first glimpse of a new bacterial division.</title>
        <authorList>
            <person name="Pelletier E."/>
            <person name="Kreimeyer A."/>
            <person name="Bocs S."/>
            <person name="Rouy Z."/>
            <person name="Gyapay G."/>
            <person name="Chouari R."/>
            <person name="Riviere D."/>
            <person name="Ganesan A."/>
            <person name="Daegelen P."/>
            <person name="Sghir A."/>
            <person name="Cohen G.N."/>
            <person name="Medigue C."/>
            <person name="Weissenbach J."/>
            <person name="Le Paslier D."/>
        </authorList>
    </citation>
    <scope>NUCLEOTIDE SEQUENCE [LARGE SCALE GENOMIC DNA]</scope>
    <source>
        <strain evidence="6">Evry</strain>
    </source>
</reference>
<dbReference type="AlphaFoldDB" id="B0VHS5"/>
<dbReference type="EMBL" id="CU466930">
    <property type="protein sequence ID" value="CAO80890.1"/>
    <property type="molecule type" value="Genomic_DNA"/>
</dbReference>
<proteinExistence type="predicted"/>
<dbReference type="Proteomes" id="UP000002019">
    <property type="component" value="Chromosome"/>
</dbReference>
<feature type="compositionally biased region" description="Basic and acidic residues" evidence="2">
    <location>
        <begin position="171"/>
        <end position="184"/>
    </location>
</feature>
<dbReference type="InterPro" id="IPR050570">
    <property type="entry name" value="Cell_wall_metabolism_enzyme"/>
</dbReference>
<dbReference type="OrthoDB" id="9809488at2"/>
<evidence type="ECO:0000256" key="3">
    <source>
        <dbReference type="SAM" id="SignalP"/>
    </source>
</evidence>
<dbReference type="KEGG" id="caci:CLOAM1018"/>
<keyword evidence="1" id="KW-0175">Coiled coil</keyword>
<feature type="coiled-coil region" evidence="1">
    <location>
        <begin position="19"/>
        <end position="105"/>
    </location>
</feature>
<dbReference type="eggNOG" id="COG4942">
    <property type="taxonomic scope" value="Bacteria"/>
</dbReference>
<gene>
    <name evidence="5" type="ordered locus">CLOAM1018</name>
</gene>
<feature type="chain" id="PRO_5002755080" evidence="3">
    <location>
        <begin position="20"/>
        <end position="365"/>
    </location>
</feature>
<keyword evidence="6" id="KW-1185">Reference proteome</keyword>
<name>B0VHS5_CLOAI</name>
<dbReference type="Pfam" id="PF01551">
    <property type="entry name" value="Peptidase_M23"/>
    <property type="match status" value="1"/>
</dbReference>
<dbReference type="CDD" id="cd12797">
    <property type="entry name" value="M23_peptidase"/>
    <property type="match status" value="1"/>
</dbReference>
<dbReference type="EC" id="3.4.24.-" evidence="5"/>
<accession>B0VHS5</accession>
<dbReference type="STRING" id="459349.CLOAM1018"/>
<dbReference type="GO" id="GO:0004222">
    <property type="term" value="F:metalloendopeptidase activity"/>
    <property type="evidence" value="ECO:0007669"/>
    <property type="project" value="TreeGrafter"/>
</dbReference>
<keyword evidence="3" id="KW-0732">Signal</keyword>
<protein>
    <submittedName>
        <fullName evidence="5">Metalloendopeptidase (EnvC) putative signal peptide</fullName>
        <ecNumber evidence="5">3.4.24.-</ecNumber>
    </submittedName>
</protein>
<keyword evidence="5" id="KW-0378">Hydrolase</keyword>
<dbReference type="PANTHER" id="PTHR21666:SF270">
    <property type="entry name" value="MUREIN HYDROLASE ACTIVATOR ENVC"/>
    <property type="match status" value="1"/>
</dbReference>
<dbReference type="PANTHER" id="PTHR21666">
    <property type="entry name" value="PEPTIDASE-RELATED"/>
    <property type="match status" value="1"/>
</dbReference>
<evidence type="ECO:0000313" key="6">
    <source>
        <dbReference type="Proteomes" id="UP000002019"/>
    </source>
</evidence>
<evidence type="ECO:0000259" key="4">
    <source>
        <dbReference type="Pfam" id="PF01551"/>
    </source>
</evidence>
<dbReference type="RefSeq" id="WP_015424748.1">
    <property type="nucleotide sequence ID" value="NC_020449.1"/>
</dbReference>
<dbReference type="Gene3D" id="2.70.70.10">
    <property type="entry name" value="Glucose Permease (Domain IIA)"/>
    <property type="match status" value="1"/>
</dbReference>
<evidence type="ECO:0000313" key="5">
    <source>
        <dbReference type="EMBL" id="CAO80890.1"/>
    </source>
</evidence>
<evidence type="ECO:0000256" key="2">
    <source>
        <dbReference type="SAM" id="MobiDB-lite"/>
    </source>
</evidence>
<evidence type="ECO:0000256" key="1">
    <source>
        <dbReference type="SAM" id="Coils"/>
    </source>
</evidence>
<feature type="domain" description="M23ase beta-sheet core" evidence="4">
    <location>
        <begin position="267"/>
        <end position="360"/>
    </location>
</feature>
<dbReference type="InterPro" id="IPR016047">
    <property type="entry name" value="M23ase_b-sheet_dom"/>
</dbReference>
<dbReference type="SUPFAM" id="SSF51261">
    <property type="entry name" value="Duplicated hybrid motif"/>
    <property type="match status" value="1"/>
</dbReference>
<dbReference type="InterPro" id="IPR011055">
    <property type="entry name" value="Dup_hybrid_motif"/>
</dbReference>
<organism evidence="5 6">
    <name type="scientific">Cloacimonas acidaminovorans (strain Evry)</name>
    <dbReference type="NCBI Taxonomy" id="459349"/>
    <lineage>
        <taxon>Bacteria</taxon>
        <taxon>Pseudomonadati</taxon>
        <taxon>Candidatus Cloacimonadota</taxon>
        <taxon>Candidatus Cloacimonadia</taxon>
        <taxon>Candidatus Cloacimonadales</taxon>
        <taxon>Candidatus Cloacimonadaceae</taxon>
        <taxon>Candidatus Cloacimonas</taxon>
    </lineage>
</organism>
<dbReference type="HOGENOM" id="CLU_029425_4_3_0"/>
<feature type="region of interest" description="Disordered" evidence="2">
    <location>
        <begin position="165"/>
        <end position="184"/>
    </location>
</feature>
<sequence>MPRKCLIILLCAFFTLCYADELEDKMRQLREMQRQLESTEQKVKQTQTKKQQTESEIKRTASLKQRTEKNLQKLKTEEKIVQDSLKSVQQRIAVTEMRLQDMHREQNAELDLLLRVDKSYKKLNINHRDQRLLKDFIQGTRQKIDILSGYKIALTQVQELHKAHATKVSRGMREESSKKSSYEKQIKTLSSQSQKLTEEQKRLQAQVEKLKKDSAELEGLIAQLMKQQGKEPPSYQFTGKKISWPLRGKIIRSFGQETRGYGTSVVSNGIDIAAKEGTKVVAADDGEVIFADRYGGQGKLIIIDHKNGFFTLYAYNSELLVSRGTKVKRGQTIAKSGMTGSASEPSLHFELRKDGKAINPIPYLE</sequence>